<dbReference type="Proteomes" id="UP000199236">
    <property type="component" value="Unassembled WGS sequence"/>
</dbReference>
<evidence type="ECO:0000313" key="2">
    <source>
        <dbReference type="Proteomes" id="UP000199236"/>
    </source>
</evidence>
<dbReference type="EMBL" id="FOVR01000008">
    <property type="protein sequence ID" value="SFO55622.1"/>
    <property type="molecule type" value="Genomic_DNA"/>
</dbReference>
<evidence type="ECO:0000313" key="1">
    <source>
        <dbReference type="EMBL" id="SFO55622.1"/>
    </source>
</evidence>
<dbReference type="RefSeq" id="WP_090073605.1">
    <property type="nucleotide sequence ID" value="NZ_FOVR01000008.1"/>
</dbReference>
<dbReference type="OrthoDB" id="9898606at2"/>
<gene>
    <name evidence="1" type="ORF">SAMN04488056_10850</name>
</gene>
<proteinExistence type="predicted"/>
<protein>
    <submittedName>
        <fullName evidence="1">Uncharacterized protein</fullName>
    </submittedName>
</protein>
<accession>A0A1I5I4X3</accession>
<keyword evidence="2" id="KW-1185">Reference proteome</keyword>
<dbReference type="AlphaFoldDB" id="A0A1I5I4X3"/>
<organism evidence="1 2">
    <name type="scientific">Cohaesibacter marisflavi</name>
    <dbReference type="NCBI Taxonomy" id="655353"/>
    <lineage>
        <taxon>Bacteria</taxon>
        <taxon>Pseudomonadati</taxon>
        <taxon>Pseudomonadota</taxon>
        <taxon>Alphaproteobacteria</taxon>
        <taxon>Hyphomicrobiales</taxon>
        <taxon>Cohaesibacteraceae</taxon>
    </lineage>
</organism>
<sequence length="60" mass="6600">MDSIALVERLANTLSDLDGKSINPDTLKELVKQDAQETLFEDRPSNVISLSDIRGKLQSA</sequence>
<reference evidence="1 2" key="1">
    <citation type="submission" date="2016-10" db="EMBL/GenBank/DDBJ databases">
        <authorList>
            <person name="de Groot N.N."/>
        </authorList>
    </citation>
    <scope>NUCLEOTIDE SEQUENCE [LARGE SCALE GENOMIC DNA]</scope>
    <source>
        <strain evidence="1 2">CGMCC 1.9157</strain>
    </source>
</reference>
<name>A0A1I5I4X3_9HYPH</name>